<dbReference type="PANTHER" id="PTHR31338">
    <property type="entry name" value="POLYKETIDE CYCLASE/DEHYDRASE AND LIPID TRANSPORT SUPERFAMILY PROTEIN"/>
    <property type="match status" value="1"/>
</dbReference>
<dbReference type="SMART" id="SM01037">
    <property type="entry name" value="Bet_v_1"/>
    <property type="match status" value="1"/>
</dbReference>
<dbReference type="Gene3D" id="3.30.530.20">
    <property type="match status" value="1"/>
</dbReference>
<accession>A0A6A6MY84</accession>
<dbReference type="Pfam" id="PF00407">
    <property type="entry name" value="Bet_v_1"/>
    <property type="match status" value="1"/>
</dbReference>
<feature type="domain" description="Bet v I/Major latex protein" evidence="2">
    <location>
        <begin position="2"/>
        <end position="149"/>
    </location>
</feature>
<organism evidence="3 4">
    <name type="scientific">Hevea brasiliensis</name>
    <name type="common">Para rubber tree</name>
    <name type="synonym">Siphonia brasiliensis</name>
    <dbReference type="NCBI Taxonomy" id="3981"/>
    <lineage>
        <taxon>Eukaryota</taxon>
        <taxon>Viridiplantae</taxon>
        <taxon>Streptophyta</taxon>
        <taxon>Embryophyta</taxon>
        <taxon>Tracheophyta</taxon>
        <taxon>Spermatophyta</taxon>
        <taxon>Magnoliopsida</taxon>
        <taxon>eudicotyledons</taxon>
        <taxon>Gunneridae</taxon>
        <taxon>Pentapetalae</taxon>
        <taxon>rosids</taxon>
        <taxon>fabids</taxon>
        <taxon>Malpighiales</taxon>
        <taxon>Euphorbiaceae</taxon>
        <taxon>Crotonoideae</taxon>
        <taxon>Micrandreae</taxon>
        <taxon>Hevea</taxon>
    </lineage>
</organism>
<proteinExistence type="inferred from homology"/>
<evidence type="ECO:0000259" key="2">
    <source>
        <dbReference type="SMART" id="SM01037"/>
    </source>
</evidence>
<dbReference type="GO" id="GO:0006952">
    <property type="term" value="P:defense response"/>
    <property type="evidence" value="ECO:0007669"/>
    <property type="project" value="InterPro"/>
</dbReference>
<comment type="caution">
    <text evidence="3">The sequence shown here is derived from an EMBL/GenBank/DDBJ whole genome shotgun (WGS) entry which is preliminary data.</text>
</comment>
<dbReference type="AlphaFoldDB" id="A0A6A6MY84"/>
<dbReference type="PANTHER" id="PTHR31338:SF16">
    <property type="entry name" value="POLYKETIDE CYCLASE_DEHYDRASE AND LIPID TRANSPORT SUPERFAMILY PROTEIN"/>
    <property type="match status" value="1"/>
</dbReference>
<dbReference type="InterPro" id="IPR000916">
    <property type="entry name" value="Bet_v_I/MLP"/>
</dbReference>
<dbReference type="InterPro" id="IPR052006">
    <property type="entry name" value="MLP-like"/>
</dbReference>
<gene>
    <name evidence="3" type="ORF">GH714_042130</name>
</gene>
<dbReference type="CDD" id="cd07816">
    <property type="entry name" value="Bet_v1-like"/>
    <property type="match status" value="1"/>
</dbReference>
<evidence type="ECO:0000313" key="3">
    <source>
        <dbReference type="EMBL" id="KAF2316789.1"/>
    </source>
</evidence>
<keyword evidence="4" id="KW-1185">Reference proteome</keyword>
<dbReference type="InterPro" id="IPR023393">
    <property type="entry name" value="START-like_dom_sf"/>
</dbReference>
<dbReference type="Proteomes" id="UP000467840">
    <property type="component" value="Chromosome 15"/>
</dbReference>
<dbReference type="EMBL" id="JAAGAX010000005">
    <property type="protein sequence ID" value="KAF2316789.1"/>
    <property type="molecule type" value="Genomic_DNA"/>
</dbReference>
<evidence type="ECO:0000256" key="1">
    <source>
        <dbReference type="ARBA" id="ARBA00038242"/>
    </source>
</evidence>
<sequence length="149" mass="16634">MAQADKLEADVELNAPADNFYKIFYSQAHHVPNASDSIHAVEVHEGDWETPGSTKLWKYTLEGNPEYFKEKADVDEANKTITFTAVEGHVLEQYKSYKAILRVIPTGDGGLVKICVEYEKLKADDPPPSKYLDILVSVVKDVDAHLVKA</sequence>
<evidence type="ECO:0000313" key="4">
    <source>
        <dbReference type="Proteomes" id="UP000467840"/>
    </source>
</evidence>
<dbReference type="SUPFAM" id="SSF55961">
    <property type="entry name" value="Bet v1-like"/>
    <property type="match status" value="1"/>
</dbReference>
<protein>
    <recommendedName>
        <fullName evidence="2">Bet v I/Major latex protein domain-containing protein</fullName>
    </recommendedName>
</protein>
<reference evidence="3 4" key="1">
    <citation type="journal article" date="2020" name="Mol. Plant">
        <title>The Chromosome-Based Rubber Tree Genome Provides New Insights into Spurge Genome Evolution and Rubber Biosynthesis.</title>
        <authorList>
            <person name="Liu J."/>
            <person name="Shi C."/>
            <person name="Shi C.C."/>
            <person name="Li W."/>
            <person name="Zhang Q.J."/>
            <person name="Zhang Y."/>
            <person name="Li K."/>
            <person name="Lu H.F."/>
            <person name="Shi C."/>
            <person name="Zhu S.T."/>
            <person name="Xiao Z.Y."/>
            <person name="Nan H."/>
            <person name="Yue Y."/>
            <person name="Zhu X.G."/>
            <person name="Wu Y."/>
            <person name="Hong X.N."/>
            <person name="Fan G.Y."/>
            <person name="Tong Y."/>
            <person name="Zhang D."/>
            <person name="Mao C.L."/>
            <person name="Liu Y.L."/>
            <person name="Hao S.J."/>
            <person name="Liu W.Q."/>
            <person name="Lv M.Q."/>
            <person name="Zhang H.B."/>
            <person name="Liu Y."/>
            <person name="Hu-Tang G.R."/>
            <person name="Wang J.P."/>
            <person name="Wang J.H."/>
            <person name="Sun Y.H."/>
            <person name="Ni S.B."/>
            <person name="Chen W.B."/>
            <person name="Zhang X.C."/>
            <person name="Jiao Y.N."/>
            <person name="Eichler E.E."/>
            <person name="Li G.H."/>
            <person name="Liu X."/>
            <person name="Gao L.Z."/>
        </authorList>
    </citation>
    <scope>NUCLEOTIDE SEQUENCE [LARGE SCALE GENOMIC DNA]</scope>
    <source>
        <strain evidence="4">cv. GT1</strain>
        <tissue evidence="3">Leaf</tissue>
    </source>
</reference>
<comment type="similarity">
    <text evidence="1">Belongs to the MLP family.</text>
</comment>
<name>A0A6A6MY84_HEVBR</name>